<accession>A0A0L8HF50</accession>
<dbReference type="SMART" id="SM00242">
    <property type="entry name" value="MYSc"/>
    <property type="match status" value="1"/>
</dbReference>
<evidence type="ECO:0000256" key="1">
    <source>
        <dbReference type="ARBA" id="ARBA00008314"/>
    </source>
</evidence>
<dbReference type="PANTHER" id="PTHR13140:SF713">
    <property type="entry name" value="UNCONVENTIONAL MYOSIN ID"/>
    <property type="match status" value="1"/>
</dbReference>
<gene>
    <name evidence="10" type="ORF">OCBIM_22015933mg</name>
</gene>
<dbReference type="GO" id="GO:0006897">
    <property type="term" value="P:endocytosis"/>
    <property type="evidence" value="ECO:0007669"/>
    <property type="project" value="TreeGrafter"/>
</dbReference>
<evidence type="ECO:0000259" key="9">
    <source>
        <dbReference type="PROSITE" id="PS51757"/>
    </source>
</evidence>
<dbReference type="GO" id="GO:0030048">
    <property type="term" value="P:actin filament-based movement"/>
    <property type="evidence" value="ECO:0007669"/>
    <property type="project" value="TreeGrafter"/>
</dbReference>
<dbReference type="InterPro" id="IPR010926">
    <property type="entry name" value="Myosin_TH1"/>
</dbReference>
<keyword evidence="5 7" id="KW-0505">Motor protein</keyword>
<proteinExistence type="inferred from homology"/>
<organism evidence="10">
    <name type="scientific">Octopus bimaculoides</name>
    <name type="common">California two-spotted octopus</name>
    <dbReference type="NCBI Taxonomy" id="37653"/>
    <lineage>
        <taxon>Eukaryota</taxon>
        <taxon>Metazoa</taxon>
        <taxon>Spiralia</taxon>
        <taxon>Lophotrochozoa</taxon>
        <taxon>Mollusca</taxon>
        <taxon>Cephalopoda</taxon>
        <taxon>Coleoidea</taxon>
        <taxon>Octopodiformes</taxon>
        <taxon>Octopoda</taxon>
        <taxon>Incirrata</taxon>
        <taxon>Octopodidae</taxon>
        <taxon>Octopus</taxon>
    </lineage>
</organism>
<dbReference type="OMA" id="SSCIEIF"/>
<dbReference type="FunFam" id="1.20.58.530:FF:000004">
    <property type="entry name" value="Unconventional myosin ID"/>
    <property type="match status" value="1"/>
</dbReference>
<dbReference type="Gene3D" id="3.40.850.10">
    <property type="entry name" value="Kinesin motor domain"/>
    <property type="match status" value="1"/>
</dbReference>
<dbReference type="Gene3D" id="1.20.5.4820">
    <property type="match status" value="1"/>
</dbReference>
<dbReference type="GO" id="GO:0005886">
    <property type="term" value="C:plasma membrane"/>
    <property type="evidence" value="ECO:0007669"/>
    <property type="project" value="TreeGrafter"/>
</dbReference>
<dbReference type="FunFam" id="1.10.10.820:FF:000001">
    <property type="entry name" value="Myosin heavy chain"/>
    <property type="match status" value="1"/>
</dbReference>
<feature type="binding site" evidence="7">
    <location>
        <begin position="103"/>
        <end position="110"/>
    </location>
    <ligand>
        <name>ATP</name>
        <dbReference type="ChEBI" id="CHEBI:30616"/>
    </ligand>
</feature>
<sequence>MAAIHEGPEFGIGDFVLLSDLTLDSFMDNLKTRFQKNRVYTYIGEVVVSLNPYKSMDIYGENYISEYKGRELYERPPHIFALADSAYKTMKRTNKDTCIVISGESGSGKTEASKIIMRYIAAVTNISGQQEVERVKDILIKSNCILEAFGNAKTNRNDNSSRFGKYMDINFNFKGDPVGGHIQNYLLEKSRVVYQQEGERNFHAFYQLLFGASESKLKELGLERNAAHYHYINQGGEQKVNSVNDRKDYRTVMEAMKALSFNFKHVETIWKIATAILLLGNIDFEVNEEVLGISSKSNLSLIASLLSINVEDLETTLCSRVVAAGGDVVRKEFTISDAFYTRDALAKATYDRMFTWIVDRINEAIDVNATGFSSSGKQTVIGVLDIYGFEIFENNSFEQFCINYCNEKLQQLFIELVLKQEQDEYNSEGIEWVHVEYFNNKIICDLVEQSHKGILALLDEACLTPGKMTDAKFLEELSKTLNKHEHFTCRTLSPADKSMEHGRDFRIKHYAGDVTYNVNGFLDKNKDTLYQDIKRMLFNSKDELLKLMWPDGSLKISETTKRPPTAGTNFKNSIITLVANLASKEPHYVRCIKPNDTKSPVHFDDERICHQVMYLGLMENVRVRRAGFAFRTTYTRFLTRYKCICSATWPNYNGALKQGVKEIITEHNISSEVEYGKTKIFIRSPKILFYLEASREKVIPSLVLILQKMWRGTLARRYVNRLRAVYAIRNAYRKYRIHRFFNEMQHLFRNVKKRKNYGKNLTWPNYPVVIKDFMPILTLAYHRWWAWMKIETIPKDERTMFHMKILTAEMLKGQRPEWGLKRKWEGNYLLQCKENSNTADYVSRMNSLKKKDGYSAVLFASFVRKINKNNKSSERAVAITDRHFYKFDHKKKFKLMKSGIPFVNLTGLSVSPDTDQLIIFHMNDGNDLVVSLQHPGQEDRVGEVIGAICKNWHHLTKQDLKVFVGKNLKCMLGDKQRNIRVHFSADYINREPEFRKENGNMTLMWPANTNKMLFNNS</sequence>
<keyword evidence="6 7" id="KW-0009">Actin-binding</keyword>
<dbReference type="STRING" id="37653.A0A0L8HF50"/>
<protein>
    <recommendedName>
        <fullName evidence="11">Myosin motor domain-containing protein</fullName>
    </recommendedName>
</protein>
<evidence type="ECO:0000256" key="4">
    <source>
        <dbReference type="ARBA" id="ARBA00023123"/>
    </source>
</evidence>
<dbReference type="EMBL" id="KQ418303">
    <property type="protein sequence ID" value="KOF87881.1"/>
    <property type="molecule type" value="Genomic_DNA"/>
</dbReference>
<keyword evidence="2 7" id="KW-0547">Nucleotide-binding</keyword>
<feature type="region of interest" description="Actin-binding" evidence="7">
    <location>
        <begin position="574"/>
        <end position="596"/>
    </location>
</feature>
<evidence type="ECO:0000256" key="6">
    <source>
        <dbReference type="ARBA" id="ARBA00023203"/>
    </source>
</evidence>
<dbReference type="GO" id="GO:0005524">
    <property type="term" value="F:ATP binding"/>
    <property type="evidence" value="ECO:0007669"/>
    <property type="project" value="UniProtKB-UniRule"/>
</dbReference>
<evidence type="ECO:0008006" key="11">
    <source>
        <dbReference type="Google" id="ProtNLM"/>
    </source>
</evidence>
<name>A0A0L8HF50_OCTBM</name>
<dbReference type="CDD" id="cd01378">
    <property type="entry name" value="MYSc_Myo1"/>
    <property type="match status" value="1"/>
</dbReference>
<feature type="domain" description="Myosin motor" evidence="8">
    <location>
        <begin position="10"/>
        <end position="696"/>
    </location>
</feature>
<dbReference type="PROSITE" id="PS51456">
    <property type="entry name" value="MYOSIN_MOTOR"/>
    <property type="match status" value="1"/>
</dbReference>
<dbReference type="GO" id="GO:0000146">
    <property type="term" value="F:microfilament motor activity"/>
    <property type="evidence" value="ECO:0007669"/>
    <property type="project" value="TreeGrafter"/>
</dbReference>
<dbReference type="InterPro" id="IPR036961">
    <property type="entry name" value="Kinesin_motor_dom_sf"/>
</dbReference>
<evidence type="ECO:0000259" key="8">
    <source>
        <dbReference type="PROSITE" id="PS51456"/>
    </source>
</evidence>
<keyword evidence="4 7" id="KW-0518">Myosin</keyword>
<dbReference type="InterPro" id="IPR027417">
    <property type="entry name" value="P-loop_NTPase"/>
</dbReference>
<dbReference type="InterPro" id="IPR036072">
    <property type="entry name" value="MYSc_Myo1"/>
</dbReference>
<dbReference type="PROSITE" id="PS51757">
    <property type="entry name" value="TH1"/>
    <property type="match status" value="1"/>
</dbReference>
<dbReference type="InterPro" id="IPR001609">
    <property type="entry name" value="Myosin_head_motor_dom-like"/>
</dbReference>
<dbReference type="GO" id="GO:0051015">
    <property type="term" value="F:actin filament binding"/>
    <property type="evidence" value="ECO:0007669"/>
    <property type="project" value="TreeGrafter"/>
</dbReference>
<evidence type="ECO:0000256" key="3">
    <source>
        <dbReference type="ARBA" id="ARBA00022840"/>
    </source>
</evidence>
<dbReference type="Gene3D" id="1.20.120.720">
    <property type="entry name" value="Myosin VI head, motor domain, U50 subdomain"/>
    <property type="match status" value="1"/>
</dbReference>
<evidence type="ECO:0000256" key="7">
    <source>
        <dbReference type="PROSITE-ProRule" id="PRU00782"/>
    </source>
</evidence>
<keyword evidence="3 7" id="KW-0067">ATP-binding</keyword>
<dbReference type="KEGG" id="obi:106871031"/>
<dbReference type="Gene3D" id="1.10.10.820">
    <property type="match status" value="1"/>
</dbReference>
<dbReference type="PRINTS" id="PR00193">
    <property type="entry name" value="MYOSINHEAVY"/>
</dbReference>
<dbReference type="PROSITE" id="PS50096">
    <property type="entry name" value="IQ"/>
    <property type="match status" value="1"/>
</dbReference>
<feature type="domain" description="TH1" evidence="9">
    <location>
        <begin position="813"/>
        <end position="1007"/>
    </location>
</feature>
<evidence type="ECO:0000313" key="10">
    <source>
        <dbReference type="EMBL" id="KOF87881.1"/>
    </source>
</evidence>
<dbReference type="GO" id="GO:0007015">
    <property type="term" value="P:actin filament organization"/>
    <property type="evidence" value="ECO:0007669"/>
    <property type="project" value="TreeGrafter"/>
</dbReference>
<evidence type="ECO:0000256" key="2">
    <source>
        <dbReference type="ARBA" id="ARBA00022741"/>
    </source>
</evidence>
<dbReference type="GO" id="GO:0005737">
    <property type="term" value="C:cytoplasm"/>
    <property type="evidence" value="ECO:0007669"/>
    <property type="project" value="TreeGrafter"/>
</dbReference>
<dbReference type="Pfam" id="PF00063">
    <property type="entry name" value="Myosin_head"/>
    <property type="match status" value="1"/>
</dbReference>
<dbReference type="PANTHER" id="PTHR13140">
    <property type="entry name" value="MYOSIN"/>
    <property type="match status" value="1"/>
</dbReference>
<comment type="similarity">
    <text evidence="1 7">Belongs to the TRAFAC class myosin-kinesin ATPase superfamily. Myosin family.</text>
</comment>
<reference evidence="10" key="1">
    <citation type="submission" date="2015-07" db="EMBL/GenBank/DDBJ databases">
        <title>MeaNS - Measles Nucleotide Surveillance Program.</title>
        <authorList>
            <person name="Tran T."/>
            <person name="Druce J."/>
        </authorList>
    </citation>
    <scope>NUCLEOTIDE SEQUENCE</scope>
    <source>
        <strain evidence="10">UCB-OBI-ISO-001</strain>
        <tissue evidence="10">Gonad</tissue>
    </source>
</reference>
<evidence type="ECO:0000256" key="5">
    <source>
        <dbReference type="ARBA" id="ARBA00023175"/>
    </source>
</evidence>
<dbReference type="Gene3D" id="1.20.58.530">
    <property type="match status" value="1"/>
</dbReference>
<dbReference type="SUPFAM" id="SSF52540">
    <property type="entry name" value="P-loop containing nucleoside triphosphate hydrolases"/>
    <property type="match status" value="1"/>
</dbReference>
<dbReference type="GO" id="GO:0005902">
    <property type="term" value="C:microvillus"/>
    <property type="evidence" value="ECO:0007669"/>
    <property type="project" value="TreeGrafter"/>
</dbReference>
<dbReference type="GO" id="GO:0016459">
    <property type="term" value="C:myosin complex"/>
    <property type="evidence" value="ECO:0007669"/>
    <property type="project" value="UniProtKB-KW"/>
</dbReference>
<dbReference type="AlphaFoldDB" id="A0A0L8HF50"/>
<dbReference type="Pfam" id="PF06017">
    <property type="entry name" value="Myosin_TH1"/>
    <property type="match status" value="1"/>
</dbReference>
<dbReference type="OrthoDB" id="6108017at2759"/>